<dbReference type="Gene3D" id="1.20.120.450">
    <property type="entry name" value="dinb family like domain"/>
    <property type="match status" value="1"/>
</dbReference>
<feature type="domain" description="DinB-like" evidence="1">
    <location>
        <begin position="12"/>
        <end position="148"/>
    </location>
</feature>
<dbReference type="InterPro" id="IPR024775">
    <property type="entry name" value="DinB-like"/>
</dbReference>
<proteinExistence type="predicted"/>
<evidence type="ECO:0000313" key="2">
    <source>
        <dbReference type="EMBL" id="CYX54831.1"/>
    </source>
</evidence>
<dbReference type="RefSeq" id="WP_044680010.1">
    <property type="nucleotide sequence ID" value="NZ_CEGO01000009.1"/>
</dbReference>
<dbReference type="InterPro" id="IPR034660">
    <property type="entry name" value="DinB/YfiT-like"/>
</dbReference>
<evidence type="ECO:0000313" key="3">
    <source>
        <dbReference type="Proteomes" id="UP000072353"/>
    </source>
</evidence>
<sequence>MTTYKDLLIDDLNRAYERFERAFEGVTVEQANAFPVAEFAPQVKSMTWLLWHSAIVLDIQIAELAGTDWLYKQGWQDKLPKDDTTNPSWLHTLEEAQTITVDSFDDLFGYFAAARDQAVAYIASLTEESLEDIVDESWIPAVTRGVRLVSTIDDVAMHSGQVFYARRLLGLTD</sequence>
<reference evidence="2 3" key="1">
    <citation type="submission" date="2016-02" db="EMBL/GenBank/DDBJ databases">
        <authorList>
            <consortium name="Pathogen Informatics"/>
        </authorList>
    </citation>
    <scope>NUCLEOTIDE SEQUENCE [LARGE SCALE GENOMIC DNA]</scope>
    <source>
        <strain evidence="2 3">SS975</strain>
    </source>
</reference>
<dbReference type="AlphaFoldDB" id="A0A0Z8DJ80"/>
<gene>
    <name evidence="2" type="ORF">ERS132521_01356</name>
</gene>
<organism evidence="2 3">
    <name type="scientific">Streptococcus suis</name>
    <dbReference type="NCBI Taxonomy" id="1307"/>
    <lineage>
        <taxon>Bacteria</taxon>
        <taxon>Bacillati</taxon>
        <taxon>Bacillota</taxon>
        <taxon>Bacilli</taxon>
        <taxon>Lactobacillales</taxon>
        <taxon>Streptococcaceae</taxon>
        <taxon>Streptococcus</taxon>
    </lineage>
</organism>
<evidence type="ECO:0000259" key="1">
    <source>
        <dbReference type="Pfam" id="PF12867"/>
    </source>
</evidence>
<dbReference type="Proteomes" id="UP000072353">
    <property type="component" value="Unassembled WGS sequence"/>
</dbReference>
<comment type="caution">
    <text evidence="2">The sequence shown here is derived from an EMBL/GenBank/DDBJ whole genome shotgun (WGS) entry which is preliminary data.</text>
</comment>
<dbReference type="EMBL" id="FILL01000011">
    <property type="protein sequence ID" value="CYX54831.1"/>
    <property type="molecule type" value="Genomic_DNA"/>
</dbReference>
<dbReference type="Pfam" id="PF12867">
    <property type="entry name" value="DinB_2"/>
    <property type="match status" value="1"/>
</dbReference>
<dbReference type="SUPFAM" id="SSF109854">
    <property type="entry name" value="DinB/YfiT-like putative metalloenzymes"/>
    <property type="match status" value="1"/>
</dbReference>
<protein>
    <submittedName>
        <fullName evidence="2">DinB superfamily</fullName>
    </submittedName>
</protein>
<name>A0A0Z8DJ80_STRSU</name>
<accession>A0A0Z8DJ80</accession>